<keyword evidence="4" id="KW-0804">Transcription</keyword>
<dbReference type="InterPro" id="IPR046335">
    <property type="entry name" value="LacI/GalR-like_sensor"/>
</dbReference>
<dbReference type="CDD" id="cd01392">
    <property type="entry name" value="HTH_LacI"/>
    <property type="match status" value="1"/>
</dbReference>
<dbReference type="InterPro" id="IPR000843">
    <property type="entry name" value="HTH_LacI"/>
</dbReference>
<dbReference type="Proteomes" id="UP000268844">
    <property type="component" value="Unassembled WGS sequence"/>
</dbReference>
<protein>
    <submittedName>
        <fullName evidence="6">Ribose operon repressor</fullName>
    </submittedName>
</protein>
<gene>
    <name evidence="6" type="primary">rbsR_4</name>
    <name evidence="6" type="ORF">DEVEQU_02864</name>
</gene>
<evidence type="ECO:0000313" key="6">
    <source>
        <dbReference type="EMBL" id="VDS05721.1"/>
    </source>
</evidence>
<dbReference type="GO" id="GO:0003700">
    <property type="term" value="F:DNA-binding transcription factor activity"/>
    <property type="evidence" value="ECO:0007669"/>
    <property type="project" value="TreeGrafter"/>
</dbReference>
<dbReference type="SUPFAM" id="SSF47413">
    <property type="entry name" value="lambda repressor-like DNA-binding domains"/>
    <property type="match status" value="1"/>
</dbReference>
<feature type="domain" description="HTH lacI-type" evidence="5">
    <location>
        <begin position="7"/>
        <end position="61"/>
    </location>
</feature>
<dbReference type="CDD" id="cd06267">
    <property type="entry name" value="PBP1_LacI_sugar_binding-like"/>
    <property type="match status" value="1"/>
</dbReference>
<evidence type="ECO:0000256" key="4">
    <source>
        <dbReference type="ARBA" id="ARBA00023163"/>
    </source>
</evidence>
<name>A0A3S4GIZ8_9HYPH</name>
<dbReference type="InterPro" id="IPR010982">
    <property type="entry name" value="Lambda_DNA-bd_dom_sf"/>
</dbReference>
<reference evidence="6 7" key="1">
    <citation type="submission" date="2018-12" db="EMBL/GenBank/DDBJ databases">
        <authorList>
            <person name="Criscuolo A."/>
        </authorList>
    </citation>
    <scope>NUCLEOTIDE SEQUENCE [LARGE SCALE GENOMIC DNA]</scope>
    <source>
        <strain evidence="6">ACIP1116281</strain>
    </source>
</reference>
<dbReference type="PANTHER" id="PTHR30146">
    <property type="entry name" value="LACI-RELATED TRANSCRIPTIONAL REPRESSOR"/>
    <property type="match status" value="1"/>
</dbReference>
<dbReference type="Pfam" id="PF00356">
    <property type="entry name" value="LacI"/>
    <property type="match status" value="1"/>
</dbReference>
<keyword evidence="1" id="KW-0678">Repressor</keyword>
<keyword evidence="3" id="KW-0238">DNA-binding</keyword>
<evidence type="ECO:0000313" key="7">
    <source>
        <dbReference type="Proteomes" id="UP000268844"/>
    </source>
</evidence>
<dbReference type="SMART" id="SM00354">
    <property type="entry name" value="HTH_LACI"/>
    <property type="match status" value="1"/>
</dbReference>
<dbReference type="PANTHER" id="PTHR30146:SF148">
    <property type="entry name" value="HTH-TYPE TRANSCRIPTIONAL REPRESSOR PURR-RELATED"/>
    <property type="match status" value="1"/>
</dbReference>
<dbReference type="SUPFAM" id="SSF53822">
    <property type="entry name" value="Periplasmic binding protein-like I"/>
    <property type="match status" value="1"/>
</dbReference>
<keyword evidence="7" id="KW-1185">Reference proteome</keyword>
<evidence type="ECO:0000256" key="3">
    <source>
        <dbReference type="ARBA" id="ARBA00023125"/>
    </source>
</evidence>
<evidence type="ECO:0000256" key="1">
    <source>
        <dbReference type="ARBA" id="ARBA00022491"/>
    </source>
</evidence>
<dbReference type="AlphaFoldDB" id="A0A3S4GIZ8"/>
<dbReference type="PROSITE" id="PS50932">
    <property type="entry name" value="HTH_LACI_2"/>
    <property type="match status" value="1"/>
</dbReference>
<dbReference type="EMBL" id="UZWD01000035">
    <property type="protein sequence ID" value="VDS05721.1"/>
    <property type="molecule type" value="Genomic_DNA"/>
</dbReference>
<dbReference type="PROSITE" id="PS00356">
    <property type="entry name" value="HTH_LACI_1"/>
    <property type="match status" value="1"/>
</dbReference>
<evidence type="ECO:0000256" key="2">
    <source>
        <dbReference type="ARBA" id="ARBA00023015"/>
    </source>
</evidence>
<dbReference type="InterPro" id="IPR028082">
    <property type="entry name" value="Peripla_BP_I"/>
</dbReference>
<dbReference type="GO" id="GO:0000976">
    <property type="term" value="F:transcription cis-regulatory region binding"/>
    <property type="evidence" value="ECO:0007669"/>
    <property type="project" value="TreeGrafter"/>
</dbReference>
<organism evidence="6 7">
    <name type="scientific">Devosia equisanguinis</name>
    <dbReference type="NCBI Taxonomy" id="2490941"/>
    <lineage>
        <taxon>Bacteria</taxon>
        <taxon>Pseudomonadati</taxon>
        <taxon>Pseudomonadota</taxon>
        <taxon>Alphaproteobacteria</taxon>
        <taxon>Hyphomicrobiales</taxon>
        <taxon>Devosiaceae</taxon>
        <taxon>Devosia</taxon>
    </lineage>
</organism>
<sequence length="327" mass="35116">MSRRRSPTIKDVAKAAGVSSATVSYVLNGLNKVTPEVDALVRRAATEIGYSRNNAARALKTGHHHLIGCILPTLTSPVFPEIAQAVQRRAAHHGYATVVIDSGNEPMRELEVIETLGRHGIDGVVALLHPSFPLATPPQLPMVSLDAPFPGLDGVMADHITGGRLMAEHVVGLGHRRVGLLSGFQEHTSNRERRDGFVQGAGERLDLVWEIQVDLVPQLPDAAVAAIARREVSVIVCVNDLVAIAALSALKSLGLSVPDDVSVIGFDDMQWSSWPLISLTTVRQPLNVLGERAVDLLVERISGTSMPITVERLPVELVVRTSTKAVD</sequence>
<keyword evidence="2" id="KW-0805">Transcription regulation</keyword>
<accession>A0A3S4GIZ8</accession>
<dbReference type="Gene3D" id="3.40.50.2300">
    <property type="match status" value="2"/>
</dbReference>
<proteinExistence type="predicted"/>
<dbReference type="Pfam" id="PF13377">
    <property type="entry name" value="Peripla_BP_3"/>
    <property type="match status" value="1"/>
</dbReference>
<evidence type="ECO:0000259" key="5">
    <source>
        <dbReference type="PROSITE" id="PS50932"/>
    </source>
</evidence>
<dbReference type="PRINTS" id="PR00036">
    <property type="entry name" value="HTHLACI"/>
</dbReference>
<dbReference type="Gene3D" id="1.10.260.40">
    <property type="entry name" value="lambda repressor-like DNA-binding domains"/>
    <property type="match status" value="1"/>
</dbReference>